<dbReference type="PhylomeDB" id="A0A0R4J0S5"/>
<dbReference type="GO" id="GO:0005576">
    <property type="term" value="C:extracellular region"/>
    <property type="evidence" value="ECO:0007669"/>
    <property type="project" value="UniProtKB-SubCell"/>
</dbReference>
<dbReference type="Ensembl" id="ENSMUST00000062113">
    <property type="protein sequence ID" value="ENSMUSP00000060899"/>
    <property type="gene ID" value="ENSMUSG00000043787"/>
</dbReference>
<sequence>MKNLPSNMALSREVFYFGFALFFIVVELPSGSWAGLEYSQSFPGGEIAVCETCRLGRGKCRRTCIESEKIAGWCKLNFFCCRERI</sequence>
<dbReference type="OMA" id="LENEKPC"/>
<organism evidence="8 10">
    <name type="scientific">Mus musculus</name>
    <name type="common">Mouse</name>
    <dbReference type="NCBI Taxonomy" id="10090"/>
    <lineage>
        <taxon>Eukaryota</taxon>
        <taxon>Metazoa</taxon>
        <taxon>Chordata</taxon>
        <taxon>Craniata</taxon>
        <taxon>Vertebrata</taxon>
        <taxon>Euteleostomi</taxon>
        <taxon>Mammalia</taxon>
        <taxon>Eutheria</taxon>
        <taxon>Euarchontoglires</taxon>
        <taxon>Glires</taxon>
        <taxon>Rodentia</taxon>
        <taxon>Myomorpha</taxon>
        <taxon>Muroidea</taxon>
        <taxon>Muridae</taxon>
        <taxon>Murinae</taxon>
        <taxon>Mus</taxon>
        <taxon>Mus</taxon>
    </lineage>
</organism>
<dbReference type="DNASU" id="77674"/>
<dbReference type="InterPro" id="IPR025933">
    <property type="entry name" value="Beta_defensin_dom"/>
</dbReference>
<keyword evidence="3 6" id="KW-0964">Secreted</keyword>
<dbReference type="CTD" id="77674"/>
<dbReference type="GeneTree" id="ENSGT00390000002317"/>
<dbReference type="BioGRID-ORCS" id="77674">
    <property type="hits" value="0 hits in 74 CRISPR screens"/>
</dbReference>
<evidence type="ECO:0000256" key="5">
    <source>
        <dbReference type="ARBA" id="ARBA00023157"/>
    </source>
</evidence>
<dbReference type="AlphaFoldDB" id="A0A0R4J0S5"/>
<comment type="similarity">
    <text evidence="2 6">Belongs to the beta-defensin family.</text>
</comment>
<dbReference type="Proteomes" id="UP000000589">
    <property type="component" value="Chromosome 8"/>
</dbReference>
<gene>
    <name evidence="8 9" type="primary">Defb12</name>
</gene>
<reference evidence="10" key="2">
    <citation type="journal article" date="2011" name="PLoS Biol.">
        <title>Modernizing reference genome assemblies.</title>
        <authorList>
            <person name="Church D.M."/>
            <person name="Schneider V.A."/>
            <person name="Graves T."/>
            <person name="Auger K."/>
            <person name="Cunningham F."/>
            <person name="Bouk N."/>
            <person name="Chen H.C."/>
            <person name="Agarwala R."/>
            <person name="McLaren W.M."/>
            <person name="Ritchie G.R."/>
            <person name="Albracht D."/>
            <person name="Kremitzki M."/>
            <person name="Rock S."/>
            <person name="Kotkiewicz H."/>
            <person name="Kremitzki C."/>
            <person name="Wollam A."/>
            <person name="Trani L."/>
            <person name="Fulton L."/>
            <person name="Fulton R."/>
            <person name="Matthews L."/>
            <person name="Whitehead S."/>
            <person name="Chow W."/>
            <person name="Torrance J."/>
            <person name="Dunn M."/>
            <person name="Harden G."/>
            <person name="Threadgold G."/>
            <person name="Wood J."/>
            <person name="Collins J."/>
            <person name="Heath P."/>
            <person name="Griffiths G."/>
            <person name="Pelan S."/>
            <person name="Grafham D."/>
            <person name="Eichler E.E."/>
            <person name="Weinstock G."/>
            <person name="Mardis E.R."/>
            <person name="Wilson R.K."/>
            <person name="Howe K."/>
            <person name="Flicek P."/>
            <person name="Hubbard T."/>
        </authorList>
    </citation>
    <scope>NUCLEOTIDE SEQUENCE [LARGE SCALE GENOMIC DNA]</scope>
    <source>
        <strain evidence="10">C57BL/6J</strain>
    </source>
</reference>
<dbReference type="AGR" id="MGI:1924924"/>
<comment type="function">
    <text evidence="6">Has antibacterial activity.</text>
</comment>
<dbReference type="Pfam" id="PF13841">
    <property type="entry name" value="Defensin_beta_2"/>
    <property type="match status" value="1"/>
</dbReference>
<keyword evidence="4" id="KW-0732">Signal</keyword>
<dbReference type="RefSeq" id="NP_690015.2">
    <property type="nucleotide sequence ID" value="NM_152802.4"/>
</dbReference>
<keyword evidence="10" id="KW-1185">Reference proteome</keyword>
<dbReference type="GeneID" id="77674"/>
<name>A0A0R4J0S5_MOUSE</name>
<evidence type="ECO:0000256" key="2">
    <source>
        <dbReference type="ARBA" id="ARBA00007371"/>
    </source>
</evidence>
<proteinExistence type="inferred from homology"/>
<keyword evidence="6" id="KW-0211">Defensin</keyword>
<keyword evidence="6" id="KW-0929">Antimicrobial</keyword>
<keyword evidence="5" id="KW-1015">Disulfide bond</keyword>
<dbReference type="Bgee" id="ENSMUSG00000043787">
    <property type="expression patterns" value="Expressed in zone of skin and 1 other cell type or tissue"/>
</dbReference>
<accession>A0A0R4J0S5</accession>
<reference evidence="8" key="3">
    <citation type="submission" date="2016-03" db="UniProtKB">
        <authorList>
            <consortium name="Ensembl"/>
        </authorList>
    </citation>
    <scope>IDENTIFICATION</scope>
    <source>
        <strain evidence="8">C57BL/6J</strain>
    </source>
</reference>
<keyword evidence="6" id="KW-0044">Antibiotic</keyword>
<dbReference type="SMR" id="A0A0R4J0S5"/>
<reference evidence="8 10" key="1">
    <citation type="journal article" date="2009" name="PLoS Biol.">
        <title>Lineage-specific biology revealed by a finished genome assembly of the mouse.</title>
        <authorList>
            <consortium name="Mouse Genome Sequencing Consortium"/>
            <person name="Church D.M."/>
            <person name="Goodstadt L."/>
            <person name="Hillier L.W."/>
            <person name="Zody M.C."/>
            <person name="Goldstein S."/>
            <person name="She X."/>
            <person name="Bult C.J."/>
            <person name="Agarwala R."/>
            <person name="Cherry J.L."/>
            <person name="DiCuccio M."/>
            <person name="Hlavina W."/>
            <person name="Kapustin Y."/>
            <person name="Meric P."/>
            <person name="Maglott D."/>
            <person name="Birtle Z."/>
            <person name="Marques A.C."/>
            <person name="Graves T."/>
            <person name="Zhou S."/>
            <person name="Teague B."/>
            <person name="Potamousis K."/>
            <person name="Churas C."/>
            <person name="Place M."/>
            <person name="Herschleb J."/>
            <person name="Runnheim R."/>
            <person name="Forrest D."/>
            <person name="Amos-Landgraf J."/>
            <person name="Schwartz D.C."/>
            <person name="Cheng Z."/>
            <person name="Lindblad-Toh K."/>
            <person name="Eichler E.E."/>
            <person name="Ponting C.P."/>
        </authorList>
    </citation>
    <scope>NUCLEOTIDE SEQUENCE [LARGE SCALE GENOMIC DNA]</scope>
    <source>
        <strain evidence="8 10">C57BL/6J</strain>
    </source>
</reference>
<evidence type="ECO:0000313" key="8">
    <source>
        <dbReference type="Ensembl" id="ENSMUSP00000060899"/>
    </source>
</evidence>
<evidence type="ECO:0000256" key="6">
    <source>
        <dbReference type="RuleBase" id="RU231113"/>
    </source>
</evidence>
<dbReference type="VEuPathDB" id="HostDB:ENSMUSG00000043787"/>
<evidence type="ECO:0000256" key="4">
    <source>
        <dbReference type="ARBA" id="ARBA00022729"/>
    </source>
</evidence>
<protein>
    <recommendedName>
        <fullName evidence="6">Beta-defensin</fullName>
    </recommendedName>
</protein>
<feature type="domain" description="Beta-defensin" evidence="7">
    <location>
        <begin position="52"/>
        <end position="81"/>
    </location>
</feature>
<evidence type="ECO:0000256" key="1">
    <source>
        <dbReference type="ARBA" id="ARBA00004613"/>
    </source>
</evidence>
<evidence type="ECO:0000313" key="10">
    <source>
        <dbReference type="Proteomes" id="UP000000589"/>
    </source>
</evidence>
<evidence type="ECO:0000259" key="7">
    <source>
        <dbReference type="Pfam" id="PF13841"/>
    </source>
</evidence>
<comment type="subcellular location">
    <subcellularLocation>
        <location evidence="1 6">Secreted</location>
    </subcellularLocation>
</comment>
<evidence type="ECO:0000256" key="3">
    <source>
        <dbReference type="ARBA" id="ARBA00022525"/>
    </source>
</evidence>
<dbReference type="GO" id="GO:0042742">
    <property type="term" value="P:defense response to bacterium"/>
    <property type="evidence" value="ECO:0007669"/>
    <property type="project" value="UniProtKB-UniRule"/>
</dbReference>
<dbReference type="OrthoDB" id="9511204at2759"/>
<dbReference type="MGI" id="MGI:1924924">
    <property type="gene designation" value="Defb12"/>
</dbReference>
<evidence type="ECO:0000313" key="9">
    <source>
        <dbReference type="MGI" id="MGI:1924924"/>
    </source>
</evidence>
<dbReference type="KEGG" id="mmu:77674"/>
<dbReference type="GO" id="GO:0045087">
    <property type="term" value="P:innate immune response"/>
    <property type="evidence" value="ECO:0007669"/>
    <property type="project" value="InterPro"/>
</dbReference>